<dbReference type="Proteomes" id="UP000199045">
    <property type="component" value="Unassembled WGS sequence"/>
</dbReference>
<gene>
    <name evidence="1" type="ORF">SAMN04488121_102390</name>
</gene>
<name>A0A1G7MED5_CHIFI</name>
<dbReference type="EMBL" id="FNBN01000002">
    <property type="protein sequence ID" value="SDF60026.1"/>
    <property type="molecule type" value="Genomic_DNA"/>
</dbReference>
<dbReference type="RefSeq" id="WP_089830707.1">
    <property type="nucleotide sequence ID" value="NZ_FNBN01000002.1"/>
</dbReference>
<reference evidence="1 2" key="1">
    <citation type="submission" date="2016-10" db="EMBL/GenBank/DDBJ databases">
        <authorList>
            <person name="de Groot N.N."/>
        </authorList>
    </citation>
    <scope>NUCLEOTIDE SEQUENCE [LARGE SCALE GENOMIC DNA]</scope>
    <source>
        <strain evidence="1 2">DSM 527</strain>
    </source>
</reference>
<evidence type="ECO:0000313" key="2">
    <source>
        <dbReference type="Proteomes" id="UP000199045"/>
    </source>
</evidence>
<proteinExistence type="predicted"/>
<sequence>MMKMKNAIMMMGLSVAFMGCSNQPELSKSDAKLLVAKLWKSDTLATDLNMTDRDKVNTPAIKDLEAKQLLTVTRKWTIADGGAETMALTDAARKYDLPGDTRYPFIKRLFVAIRDIEIKDIKYRERENDQIASIAYRLSYKDVSPFVVLDGGLNPVDKSAEFRYNGAEWVPVE</sequence>
<dbReference type="OrthoDB" id="9833923at2"/>
<organism evidence="1 2">
    <name type="scientific">Chitinophaga filiformis</name>
    <name type="common">Myxococcus filiformis</name>
    <name type="synonym">Flexibacter filiformis</name>
    <dbReference type="NCBI Taxonomy" id="104663"/>
    <lineage>
        <taxon>Bacteria</taxon>
        <taxon>Pseudomonadati</taxon>
        <taxon>Bacteroidota</taxon>
        <taxon>Chitinophagia</taxon>
        <taxon>Chitinophagales</taxon>
        <taxon>Chitinophagaceae</taxon>
        <taxon>Chitinophaga</taxon>
    </lineage>
</organism>
<dbReference type="AlphaFoldDB" id="A0A1G7MED5"/>
<evidence type="ECO:0000313" key="1">
    <source>
        <dbReference type="EMBL" id="SDF60026.1"/>
    </source>
</evidence>
<protein>
    <submittedName>
        <fullName evidence="1">Uncharacterized protein</fullName>
    </submittedName>
</protein>
<dbReference type="PROSITE" id="PS51257">
    <property type="entry name" value="PROKAR_LIPOPROTEIN"/>
    <property type="match status" value="1"/>
</dbReference>
<accession>A0A1G7MED5</accession>